<evidence type="ECO:0000256" key="5">
    <source>
        <dbReference type="ARBA" id="ARBA00022801"/>
    </source>
</evidence>
<dbReference type="Gene3D" id="3.30.920.30">
    <property type="entry name" value="Hypothetical protein"/>
    <property type="match status" value="1"/>
</dbReference>
<evidence type="ECO:0000256" key="7">
    <source>
        <dbReference type="ARBA" id="ARBA00023016"/>
    </source>
</evidence>
<evidence type="ECO:0000256" key="1">
    <source>
        <dbReference type="ARBA" id="ARBA00006620"/>
    </source>
</evidence>
<keyword evidence="4" id="KW-0255">Endonuclease</keyword>
<reference evidence="8 9" key="1">
    <citation type="journal article" date="2015" name="PLoS Negl. Trop. Dis.">
        <title>Distribution of Plasmids in Distinct Leptospira Pathogenic Species.</title>
        <authorList>
            <person name="Wang Y."/>
            <person name="Zhuang X."/>
            <person name="Zhong Y."/>
            <person name="Zhang C."/>
            <person name="Zhang Y."/>
            <person name="Zeng L."/>
            <person name="Zhu Y."/>
            <person name="He P."/>
            <person name="Dong K."/>
            <person name="Pal U."/>
            <person name="Guo X."/>
            <person name="Qin J."/>
        </authorList>
    </citation>
    <scope>NUCLEOTIDE SEQUENCE [LARGE SCALE GENOMIC DNA]</scope>
    <source>
        <strain evidence="8 9">56604</strain>
    </source>
</reference>
<comment type="similarity">
    <text evidence="1">Belongs to the HicA mRNA interferase family.</text>
</comment>
<dbReference type="InterPro" id="IPR038570">
    <property type="entry name" value="HicA_sf"/>
</dbReference>
<evidence type="ECO:0000313" key="8">
    <source>
        <dbReference type="EMBL" id="ALO28051.1"/>
    </source>
</evidence>
<dbReference type="SUPFAM" id="SSF54786">
    <property type="entry name" value="YcfA/nrd intein domain"/>
    <property type="match status" value="1"/>
</dbReference>
<proteinExistence type="inferred from homology"/>
<evidence type="ECO:0000313" key="9">
    <source>
        <dbReference type="Proteomes" id="UP000058857"/>
    </source>
</evidence>
<dbReference type="AlphaFoldDB" id="A0A0E3BBG0"/>
<dbReference type="GO" id="GO:0016787">
    <property type="term" value="F:hydrolase activity"/>
    <property type="evidence" value="ECO:0007669"/>
    <property type="project" value="UniProtKB-KW"/>
</dbReference>
<keyword evidence="6" id="KW-0694">RNA-binding</keyword>
<protein>
    <submittedName>
        <fullName evidence="8">YcfA-like protein</fullName>
    </submittedName>
</protein>
<evidence type="ECO:0000256" key="4">
    <source>
        <dbReference type="ARBA" id="ARBA00022759"/>
    </source>
</evidence>
<evidence type="ECO:0000256" key="6">
    <source>
        <dbReference type="ARBA" id="ARBA00022884"/>
    </source>
</evidence>
<dbReference type="EMBL" id="CP012029">
    <property type="protein sequence ID" value="ALO28051.1"/>
    <property type="molecule type" value="Genomic_DNA"/>
</dbReference>
<dbReference type="RefSeq" id="WP_002739841.1">
    <property type="nucleotide sequence ID" value="NZ_CP012029.1"/>
</dbReference>
<keyword evidence="2" id="KW-1277">Toxin-antitoxin system</keyword>
<sequence length="73" mass="8516">MSLKPLSYREVKRKLERFGFRKVSQKGNHVKFIKLTEFGTLTAIVPEHKEIAIGTLRSILRQTKISLEEFENV</sequence>
<dbReference type="Pfam" id="PF07927">
    <property type="entry name" value="HicA_toxin"/>
    <property type="match status" value="1"/>
</dbReference>
<dbReference type="InterPro" id="IPR012933">
    <property type="entry name" value="HicA_mRNA_interferase"/>
</dbReference>
<dbReference type="GO" id="GO:0003729">
    <property type="term" value="F:mRNA binding"/>
    <property type="evidence" value="ECO:0007669"/>
    <property type="project" value="InterPro"/>
</dbReference>
<keyword evidence="3" id="KW-0540">Nuclease</keyword>
<organism evidence="8">
    <name type="scientific">Leptospira borgpetersenii serovar Ballum</name>
    <dbReference type="NCBI Taxonomy" id="280505"/>
    <lineage>
        <taxon>Bacteria</taxon>
        <taxon>Pseudomonadati</taxon>
        <taxon>Spirochaetota</taxon>
        <taxon>Spirochaetia</taxon>
        <taxon>Leptospirales</taxon>
        <taxon>Leptospiraceae</taxon>
        <taxon>Leptospira</taxon>
    </lineage>
</organism>
<gene>
    <name evidence="8" type="ORF">LBBP_03890</name>
</gene>
<keyword evidence="7" id="KW-0346">Stress response</keyword>
<keyword evidence="5" id="KW-0378">Hydrolase</keyword>
<evidence type="ECO:0000256" key="2">
    <source>
        <dbReference type="ARBA" id="ARBA00022649"/>
    </source>
</evidence>
<dbReference type="PATRIC" id="fig|280505.15.peg.3788"/>
<dbReference type="GO" id="GO:0004519">
    <property type="term" value="F:endonuclease activity"/>
    <property type="evidence" value="ECO:0007669"/>
    <property type="project" value="UniProtKB-KW"/>
</dbReference>
<accession>A0A0E3BBG0</accession>
<evidence type="ECO:0000256" key="3">
    <source>
        <dbReference type="ARBA" id="ARBA00022722"/>
    </source>
</evidence>
<dbReference type="Proteomes" id="UP000058857">
    <property type="component" value="Chromosome 1"/>
</dbReference>
<name>A0A0E3BBG0_LEPBO</name>